<dbReference type="EMBL" id="JH159158">
    <property type="protein sequence ID" value="EGZ10571.1"/>
    <property type="molecule type" value="Genomic_DNA"/>
</dbReference>
<protein>
    <recommendedName>
        <fullName evidence="4">Retrotransposon gag domain-containing protein</fullName>
    </recommendedName>
</protein>
<name>G5A0N5_PHYSP</name>
<proteinExistence type="predicted"/>
<evidence type="ECO:0000313" key="2">
    <source>
        <dbReference type="EMBL" id="EGZ10571.1"/>
    </source>
</evidence>
<dbReference type="InParanoid" id="G5A0N5"/>
<dbReference type="KEGG" id="psoj:PHYSODRAFT_304408"/>
<evidence type="ECO:0000313" key="3">
    <source>
        <dbReference type="Proteomes" id="UP000002640"/>
    </source>
</evidence>
<reference evidence="2 3" key="1">
    <citation type="journal article" date="2006" name="Science">
        <title>Phytophthora genome sequences uncover evolutionary origins and mechanisms of pathogenesis.</title>
        <authorList>
            <person name="Tyler B.M."/>
            <person name="Tripathy S."/>
            <person name="Zhang X."/>
            <person name="Dehal P."/>
            <person name="Jiang R.H."/>
            <person name="Aerts A."/>
            <person name="Arredondo F.D."/>
            <person name="Baxter L."/>
            <person name="Bensasson D."/>
            <person name="Beynon J.L."/>
            <person name="Chapman J."/>
            <person name="Damasceno C.M."/>
            <person name="Dorrance A.E."/>
            <person name="Dou D."/>
            <person name="Dickerman A.W."/>
            <person name="Dubchak I.L."/>
            <person name="Garbelotto M."/>
            <person name="Gijzen M."/>
            <person name="Gordon S.G."/>
            <person name="Govers F."/>
            <person name="Grunwald N.J."/>
            <person name="Huang W."/>
            <person name="Ivors K.L."/>
            <person name="Jones R.W."/>
            <person name="Kamoun S."/>
            <person name="Krampis K."/>
            <person name="Lamour K.H."/>
            <person name="Lee M.K."/>
            <person name="McDonald W.H."/>
            <person name="Medina M."/>
            <person name="Meijer H.J."/>
            <person name="Nordberg E.K."/>
            <person name="Maclean D.J."/>
            <person name="Ospina-Giraldo M.D."/>
            <person name="Morris P.F."/>
            <person name="Phuntumart V."/>
            <person name="Putnam N.H."/>
            <person name="Rash S."/>
            <person name="Rose J.K."/>
            <person name="Sakihama Y."/>
            <person name="Salamov A.A."/>
            <person name="Savidor A."/>
            <person name="Scheuring C.F."/>
            <person name="Smith B.M."/>
            <person name="Sobral B.W."/>
            <person name="Terry A."/>
            <person name="Torto-Alalibo T.A."/>
            <person name="Win J."/>
            <person name="Xu Z."/>
            <person name="Zhang H."/>
            <person name="Grigoriev I.V."/>
            <person name="Rokhsar D.S."/>
            <person name="Boore J.L."/>
        </authorList>
    </citation>
    <scope>NUCLEOTIDE SEQUENCE [LARGE SCALE GENOMIC DNA]</scope>
    <source>
        <strain evidence="2 3">P6497</strain>
    </source>
</reference>
<feature type="region of interest" description="Disordered" evidence="1">
    <location>
        <begin position="106"/>
        <end position="141"/>
    </location>
</feature>
<feature type="compositionally biased region" description="Polar residues" evidence="1">
    <location>
        <begin position="61"/>
        <end position="72"/>
    </location>
</feature>
<feature type="region of interest" description="Disordered" evidence="1">
    <location>
        <begin position="1"/>
        <end position="94"/>
    </location>
</feature>
<organism evidence="2 3">
    <name type="scientific">Phytophthora sojae (strain P6497)</name>
    <name type="common">Soybean stem and root rot agent</name>
    <name type="synonym">Phytophthora megasperma f. sp. glycines</name>
    <dbReference type="NCBI Taxonomy" id="1094619"/>
    <lineage>
        <taxon>Eukaryota</taxon>
        <taxon>Sar</taxon>
        <taxon>Stramenopiles</taxon>
        <taxon>Oomycota</taxon>
        <taxon>Peronosporomycetes</taxon>
        <taxon>Peronosporales</taxon>
        <taxon>Peronosporaceae</taxon>
        <taxon>Phytophthora</taxon>
    </lineage>
</organism>
<feature type="compositionally biased region" description="Polar residues" evidence="1">
    <location>
        <begin position="81"/>
        <end position="92"/>
    </location>
</feature>
<keyword evidence="3" id="KW-1185">Reference proteome</keyword>
<sequence length="338" mass="36744">MTPPRRSPRIAVLLSPQPPVQQARLVTPASLAATPRRRSLSTRRAPPRSRSRQGASSARSGDTTQTRGSLQDGQDGLRGQTRGSNAGQQEGDSSLRIAGLSVKSRSSLPIPAPAGQREPIGHSAQDHAQAQPTDPSGHLSACQDLSARRSNGPRMQPAARAPVMFGIADHPDSVRETVVPSCADIGDLPVGGKPNRKSITVEAFSGFVPVGAFDSGVRCWWRKFVNQLTDAQILDGHRWADVQGRSIFAASLWGDAADWFSELAGELLVEKNKSKLPEHELLNRLMMEQKARGETYQAYAQRLLNMADSLPSGLSTEANARYAMHTFIKRAYYKYSDE</sequence>
<dbReference type="GeneID" id="20642412"/>
<gene>
    <name evidence="2" type="ORF">PHYSODRAFT_304408</name>
</gene>
<dbReference type="Proteomes" id="UP000002640">
    <property type="component" value="Unassembled WGS sequence"/>
</dbReference>
<feature type="compositionally biased region" description="Basic residues" evidence="1">
    <location>
        <begin position="35"/>
        <end position="51"/>
    </location>
</feature>
<dbReference type="OMA" id="PSCADIG"/>
<dbReference type="AlphaFoldDB" id="G5A0N5"/>
<evidence type="ECO:0008006" key="4">
    <source>
        <dbReference type="Google" id="ProtNLM"/>
    </source>
</evidence>
<accession>G5A0N5</accession>
<evidence type="ECO:0000256" key="1">
    <source>
        <dbReference type="SAM" id="MobiDB-lite"/>
    </source>
</evidence>
<dbReference type="RefSeq" id="XP_009533316.1">
    <property type="nucleotide sequence ID" value="XM_009535021.1"/>
</dbReference>